<dbReference type="Proteomes" id="UP000076154">
    <property type="component" value="Unassembled WGS sequence"/>
</dbReference>
<proteinExistence type="predicted"/>
<accession>A0A369J224</accession>
<dbReference type="EMBL" id="LUEZ02000136">
    <property type="protein sequence ID" value="RDB16028.1"/>
    <property type="molecule type" value="Genomic_DNA"/>
</dbReference>
<keyword evidence="2" id="KW-1185">Reference proteome</keyword>
<reference evidence="1" key="1">
    <citation type="submission" date="2018-04" db="EMBL/GenBank/DDBJ databases">
        <title>Whole genome sequencing of Hypsizygus marmoreus.</title>
        <authorList>
            <person name="Choi I.-G."/>
            <person name="Min B."/>
            <person name="Kim J.-G."/>
            <person name="Kim S."/>
            <person name="Oh Y.-L."/>
            <person name="Kong W.-S."/>
            <person name="Park H."/>
            <person name="Jeong J."/>
            <person name="Song E.-S."/>
        </authorList>
    </citation>
    <scope>NUCLEOTIDE SEQUENCE [LARGE SCALE GENOMIC DNA]</scope>
    <source>
        <strain evidence="1">51987-8</strain>
    </source>
</reference>
<sequence length="164" mass="18499">MFLSAFRGIPKGSFILHMNRLLGSFFATRDVETFKNLQESLGIIIGRSFALQFFDRMVYVGSGLDLYLEVCNSSQLGVWLKNIGYAFVPKPHQQPTFLKSWSEALEETSGNISMLLTSWGFSYIFHFKNWTTNSSILLTTSVTCPLSQILSSHSSATFILLLHL</sequence>
<dbReference type="InParanoid" id="A0A369J224"/>
<dbReference type="AlphaFoldDB" id="A0A369J224"/>
<comment type="caution">
    <text evidence="1">The sequence shown here is derived from an EMBL/GenBank/DDBJ whole genome shotgun (WGS) entry which is preliminary data.</text>
</comment>
<evidence type="ECO:0000313" key="1">
    <source>
        <dbReference type="EMBL" id="RDB16028.1"/>
    </source>
</evidence>
<gene>
    <name evidence="1" type="ORF">Hypma_003469</name>
</gene>
<organism evidence="1 2">
    <name type="scientific">Hypsizygus marmoreus</name>
    <name type="common">White beech mushroom</name>
    <name type="synonym">Agaricus marmoreus</name>
    <dbReference type="NCBI Taxonomy" id="39966"/>
    <lineage>
        <taxon>Eukaryota</taxon>
        <taxon>Fungi</taxon>
        <taxon>Dikarya</taxon>
        <taxon>Basidiomycota</taxon>
        <taxon>Agaricomycotina</taxon>
        <taxon>Agaricomycetes</taxon>
        <taxon>Agaricomycetidae</taxon>
        <taxon>Agaricales</taxon>
        <taxon>Tricholomatineae</taxon>
        <taxon>Lyophyllaceae</taxon>
        <taxon>Hypsizygus</taxon>
    </lineage>
</organism>
<dbReference type="OrthoDB" id="3041043at2759"/>
<evidence type="ECO:0000313" key="2">
    <source>
        <dbReference type="Proteomes" id="UP000076154"/>
    </source>
</evidence>
<name>A0A369J224_HYPMA</name>
<protein>
    <submittedName>
        <fullName evidence="1">Uncharacterized protein</fullName>
    </submittedName>
</protein>